<evidence type="ECO:0000259" key="1">
    <source>
        <dbReference type="Pfam" id="PF12671"/>
    </source>
</evidence>
<gene>
    <name evidence="2" type="ORF">GIY30_02905</name>
</gene>
<accession>A0A6L7GK62</accession>
<dbReference type="Proteomes" id="UP000475545">
    <property type="component" value="Unassembled WGS sequence"/>
</dbReference>
<dbReference type="InterPro" id="IPR024301">
    <property type="entry name" value="Amidase_6"/>
</dbReference>
<reference evidence="2 3" key="1">
    <citation type="submission" date="2019-11" db="EMBL/GenBank/DDBJ databases">
        <title>Gordonia sp. nov., a novel actinobacterium isolated from mangrove soil in Hainan.</title>
        <authorList>
            <person name="Huang X."/>
            <person name="Xie Y."/>
            <person name="Chu X."/>
            <person name="Xiao K."/>
        </authorList>
    </citation>
    <scope>NUCLEOTIDE SEQUENCE [LARGE SCALE GENOMIC DNA]</scope>
    <source>
        <strain evidence="2 3">HNM0687</strain>
    </source>
</reference>
<dbReference type="AlphaFoldDB" id="A0A6L7GK62"/>
<name>A0A6L7GK62_9ACTN</name>
<dbReference type="EMBL" id="WMBR01000001">
    <property type="protein sequence ID" value="MXP20309.1"/>
    <property type="molecule type" value="Genomic_DNA"/>
</dbReference>
<proteinExistence type="predicted"/>
<organism evidence="2 3">
    <name type="scientific">Gordonia mangrovi</name>
    <dbReference type="NCBI Taxonomy" id="2665643"/>
    <lineage>
        <taxon>Bacteria</taxon>
        <taxon>Bacillati</taxon>
        <taxon>Actinomycetota</taxon>
        <taxon>Actinomycetes</taxon>
        <taxon>Mycobacteriales</taxon>
        <taxon>Gordoniaceae</taxon>
        <taxon>Gordonia</taxon>
    </lineage>
</organism>
<keyword evidence="3" id="KW-1185">Reference proteome</keyword>
<dbReference type="Pfam" id="PF12671">
    <property type="entry name" value="Amidase_6"/>
    <property type="match status" value="1"/>
</dbReference>
<feature type="domain" description="Putative amidase" evidence="1">
    <location>
        <begin position="251"/>
        <end position="401"/>
    </location>
</feature>
<comment type="caution">
    <text evidence="2">The sequence shown here is derived from an EMBL/GenBank/DDBJ whole genome shotgun (WGS) entry which is preliminary data.</text>
</comment>
<evidence type="ECO:0000313" key="2">
    <source>
        <dbReference type="EMBL" id="MXP20309.1"/>
    </source>
</evidence>
<protein>
    <submittedName>
        <fullName evidence="2">Amidase</fullName>
    </submittedName>
</protein>
<sequence>MTPGEVMVTFAELRDARPNLWESAADDILDVSKQAERTADNIHANGVDPLVDHWPDHTGTLARDSLTSCANRMVNAGILARGVATALDTLEDAIGVAQRMLVSATTFATSRNLTVDENGTVAVPDDTSAEDYYRAILWRDEAQSMIDDAVEAASQADRSCLDAITACSVDPDSVSSDTAREKQAQAVQAALKEMRNLLPDGQPPEEVRRWWAGLTPEQQLQLERAVPVELADLDGLSKDVKRELTDSGRGYNPVETVRFAIANAENDELDIFGNNCANFVSHSLDAGGLGEKMDAWAGTLDDDNWGRSAAGEGDWIPGLEGKTHTKSWFNSDAQREFFLSNGGQTVGLDQAMPGDVVYFNYAQPHESGDFSHHAAVVTGVLPDGQVLYTQHTPGAANYSVQDRLPMIEQGEGAQTITIVRPKETW</sequence>
<evidence type="ECO:0000313" key="3">
    <source>
        <dbReference type="Proteomes" id="UP000475545"/>
    </source>
</evidence>